<comment type="caution">
    <text evidence="1">The sequence shown here is derived from an EMBL/GenBank/DDBJ whole genome shotgun (WGS) entry which is preliminary data.</text>
</comment>
<protein>
    <submittedName>
        <fullName evidence="1">Uncharacterized protein</fullName>
    </submittedName>
</protein>
<name>A0ABW1E938_9ACTN</name>
<dbReference type="RefSeq" id="WP_381370709.1">
    <property type="nucleotide sequence ID" value="NZ_JBHSOA010000098.1"/>
</dbReference>
<sequence>MIKTAPEIQHPSSTATHGRGLGMVAALADSVTVQGDESGRTITAKLGTTGHQRNHPCG</sequence>
<keyword evidence="2" id="KW-1185">Reference proteome</keyword>
<accession>A0ABW1E938</accession>
<dbReference type="InterPro" id="IPR036890">
    <property type="entry name" value="HATPase_C_sf"/>
</dbReference>
<reference evidence="2" key="1">
    <citation type="journal article" date="2019" name="Int. J. Syst. Evol. Microbiol.">
        <title>The Global Catalogue of Microorganisms (GCM) 10K type strain sequencing project: providing services to taxonomists for standard genome sequencing and annotation.</title>
        <authorList>
            <consortium name="The Broad Institute Genomics Platform"/>
            <consortium name="The Broad Institute Genome Sequencing Center for Infectious Disease"/>
            <person name="Wu L."/>
            <person name="Ma J."/>
        </authorList>
    </citation>
    <scope>NUCLEOTIDE SEQUENCE [LARGE SCALE GENOMIC DNA]</scope>
    <source>
        <strain evidence="2">JCM 10411</strain>
    </source>
</reference>
<dbReference type="Proteomes" id="UP001596180">
    <property type="component" value="Unassembled WGS sequence"/>
</dbReference>
<evidence type="ECO:0000313" key="1">
    <source>
        <dbReference type="EMBL" id="MFC5856273.1"/>
    </source>
</evidence>
<evidence type="ECO:0000313" key="2">
    <source>
        <dbReference type="Proteomes" id="UP001596180"/>
    </source>
</evidence>
<dbReference type="EMBL" id="JBHSOA010000098">
    <property type="protein sequence ID" value="MFC5856273.1"/>
    <property type="molecule type" value="Genomic_DNA"/>
</dbReference>
<organism evidence="1 2">
    <name type="scientific">Streptomyces chlorus</name>
    <dbReference type="NCBI Taxonomy" id="887452"/>
    <lineage>
        <taxon>Bacteria</taxon>
        <taxon>Bacillati</taxon>
        <taxon>Actinomycetota</taxon>
        <taxon>Actinomycetes</taxon>
        <taxon>Kitasatosporales</taxon>
        <taxon>Streptomycetaceae</taxon>
        <taxon>Streptomyces</taxon>
    </lineage>
</organism>
<gene>
    <name evidence="1" type="ORF">ACFPZI_32255</name>
</gene>
<dbReference type="Gene3D" id="3.30.565.10">
    <property type="entry name" value="Histidine kinase-like ATPase, C-terminal domain"/>
    <property type="match status" value="1"/>
</dbReference>
<proteinExistence type="predicted"/>